<dbReference type="GO" id="GO:0032259">
    <property type="term" value="P:methylation"/>
    <property type="evidence" value="ECO:0007669"/>
    <property type="project" value="UniProtKB-KW"/>
</dbReference>
<sequence>MISKEKLESFNLPQYYPTESEIEELIDLNGCFSIEKIETILGPAEYFYNAQIWSMIVRAALESVLQNHFGNEMVEELFQRYPKKHAENLIIFERDDVKKVGQINIVLKRKVYSK</sequence>
<keyword evidence="2 5" id="KW-0808">Transferase</keyword>
<evidence type="ECO:0000313" key="6">
    <source>
        <dbReference type="Proteomes" id="UP000188268"/>
    </source>
</evidence>
<dbReference type="STRING" id="210143.A0A1R3HKR7"/>
<dbReference type="GO" id="GO:0008168">
    <property type="term" value="F:methyltransferase activity"/>
    <property type="evidence" value="ECO:0007669"/>
    <property type="project" value="UniProtKB-KW"/>
</dbReference>
<gene>
    <name evidence="5" type="ORF">CCACVL1_18626</name>
</gene>
<organism evidence="5 6">
    <name type="scientific">Corchorus capsularis</name>
    <name type="common">Jute</name>
    <dbReference type="NCBI Taxonomy" id="210143"/>
    <lineage>
        <taxon>Eukaryota</taxon>
        <taxon>Viridiplantae</taxon>
        <taxon>Streptophyta</taxon>
        <taxon>Embryophyta</taxon>
        <taxon>Tracheophyta</taxon>
        <taxon>Spermatophyta</taxon>
        <taxon>Magnoliopsida</taxon>
        <taxon>eudicotyledons</taxon>
        <taxon>Gunneridae</taxon>
        <taxon>Pentapetalae</taxon>
        <taxon>rosids</taxon>
        <taxon>malvids</taxon>
        <taxon>Malvales</taxon>
        <taxon>Malvaceae</taxon>
        <taxon>Grewioideae</taxon>
        <taxon>Apeibeae</taxon>
        <taxon>Corchorus</taxon>
    </lineage>
</organism>
<dbReference type="Gene3D" id="1.10.1200.270">
    <property type="entry name" value="Methyltransferase, alpha-helical capping domain"/>
    <property type="match status" value="1"/>
</dbReference>
<evidence type="ECO:0000256" key="1">
    <source>
        <dbReference type="ARBA" id="ARBA00022603"/>
    </source>
</evidence>
<dbReference type="InterPro" id="IPR005299">
    <property type="entry name" value="MeTrfase_7"/>
</dbReference>
<keyword evidence="6" id="KW-1185">Reference proteome</keyword>
<dbReference type="EMBL" id="AWWV01011758">
    <property type="protein sequence ID" value="OMO70863.1"/>
    <property type="molecule type" value="Genomic_DNA"/>
</dbReference>
<comment type="caution">
    <text evidence="5">The sequence shown here is derived from an EMBL/GenBank/DDBJ whole genome shotgun (WGS) entry which is preliminary data.</text>
</comment>
<keyword evidence="3" id="KW-0479">Metal-binding</keyword>
<accession>A0A1R3HKR7</accession>
<evidence type="ECO:0000313" key="5">
    <source>
        <dbReference type="EMBL" id="OMO70863.1"/>
    </source>
</evidence>
<dbReference type="Gene3D" id="3.40.50.150">
    <property type="entry name" value="Vaccinia Virus protein VP39"/>
    <property type="match status" value="1"/>
</dbReference>
<dbReference type="AlphaFoldDB" id="A0A1R3HKR7"/>
<dbReference type="Pfam" id="PF03492">
    <property type="entry name" value="Methyltransf_7"/>
    <property type="match status" value="1"/>
</dbReference>
<keyword evidence="1 5" id="KW-0489">Methyltransferase</keyword>
<dbReference type="InterPro" id="IPR042086">
    <property type="entry name" value="MeTrfase_capping"/>
</dbReference>
<dbReference type="Proteomes" id="UP000188268">
    <property type="component" value="Unassembled WGS sequence"/>
</dbReference>
<dbReference type="PANTHER" id="PTHR31009">
    <property type="entry name" value="S-ADENOSYL-L-METHIONINE:CARBOXYL METHYLTRANSFERASE FAMILY PROTEIN"/>
    <property type="match status" value="1"/>
</dbReference>
<evidence type="ECO:0000256" key="2">
    <source>
        <dbReference type="ARBA" id="ARBA00022679"/>
    </source>
</evidence>
<reference evidence="5 6" key="1">
    <citation type="submission" date="2013-09" db="EMBL/GenBank/DDBJ databases">
        <title>Corchorus capsularis genome sequencing.</title>
        <authorList>
            <person name="Alam M."/>
            <person name="Haque M.S."/>
            <person name="Islam M.S."/>
            <person name="Emdad E.M."/>
            <person name="Islam M.M."/>
            <person name="Ahmed B."/>
            <person name="Halim A."/>
            <person name="Hossen Q.M.M."/>
            <person name="Hossain M.Z."/>
            <person name="Ahmed R."/>
            <person name="Khan M.M."/>
            <person name="Islam R."/>
            <person name="Rashid M.M."/>
            <person name="Khan S.A."/>
            <person name="Rahman M.S."/>
            <person name="Alam M."/>
        </authorList>
    </citation>
    <scope>NUCLEOTIDE SEQUENCE [LARGE SCALE GENOMIC DNA]</scope>
    <source>
        <strain evidence="6">cv. CVL-1</strain>
        <tissue evidence="5">Whole seedling</tissue>
    </source>
</reference>
<dbReference type="OMA" id="KCEEHIS"/>
<dbReference type="Gramene" id="OMO70863">
    <property type="protein sequence ID" value="OMO70863"/>
    <property type="gene ID" value="CCACVL1_18626"/>
</dbReference>
<evidence type="ECO:0000256" key="3">
    <source>
        <dbReference type="ARBA" id="ARBA00022723"/>
    </source>
</evidence>
<proteinExistence type="predicted"/>
<dbReference type="InterPro" id="IPR029063">
    <property type="entry name" value="SAM-dependent_MTases_sf"/>
</dbReference>
<name>A0A1R3HKR7_COCAP</name>
<dbReference type="GO" id="GO:0046872">
    <property type="term" value="F:metal ion binding"/>
    <property type="evidence" value="ECO:0007669"/>
    <property type="project" value="UniProtKB-KW"/>
</dbReference>
<evidence type="ECO:0000256" key="4">
    <source>
        <dbReference type="ARBA" id="ARBA00022842"/>
    </source>
</evidence>
<dbReference type="OrthoDB" id="1523883at2759"/>
<keyword evidence="4" id="KW-0460">Magnesium</keyword>
<protein>
    <submittedName>
        <fullName evidence="5">SAM dependent carboxyl methyltransferase</fullName>
    </submittedName>
</protein>
<dbReference type="SUPFAM" id="SSF53335">
    <property type="entry name" value="S-adenosyl-L-methionine-dependent methyltransferases"/>
    <property type="match status" value="1"/>
</dbReference>